<proteinExistence type="predicted"/>
<reference evidence="3" key="1">
    <citation type="journal article" date="2017" name="Nat. Commun.">
        <title>The asparagus genome sheds light on the origin and evolution of a young Y chromosome.</title>
        <authorList>
            <person name="Harkess A."/>
            <person name="Zhou J."/>
            <person name="Xu C."/>
            <person name="Bowers J.E."/>
            <person name="Van der Hulst R."/>
            <person name="Ayyampalayam S."/>
            <person name="Mercati F."/>
            <person name="Riccardi P."/>
            <person name="McKain M.R."/>
            <person name="Kakrana A."/>
            <person name="Tang H."/>
            <person name="Ray J."/>
            <person name="Groenendijk J."/>
            <person name="Arikit S."/>
            <person name="Mathioni S.M."/>
            <person name="Nakano M."/>
            <person name="Shan H."/>
            <person name="Telgmann-Rauber A."/>
            <person name="Kanno A."/>
            <person name="Yue Z."/>
            <person name="Chen H."/>
            <person name="Li W."/>
            <person name="Chen Y."/>
            <person name="Xu X."/>
            <person name="Zhang Y."/>
            <person name="Luo S."/>
            <person name="Chen H."/>
            <person name="Gao J."/>
            <person name="Mao Z."/>
            <person name="Pires J.C."/>
            <person name="Luo M."/>
            <person name="Kudrna D."/>
            <person name="Wing R.A."/>
            <person name="Meyers B.C."/>
            <person name="Yi K."/>
            <person name="Kong H."/>
            <person name="Lavrijsen P."/>
            <person name="Sunseri F."/>
            <person name="Falavigna A."/>
            <person name="Ye Y."/>
            <person name="Leebens-Mack J.H."/>
            <person name="Chen G."/>
        </authorList>
    </citation>
    <scope>NUCLEOTIDE SEQUENCE [LARGE SCALE GENOMIC DNA]</scope>
    <source>
        <strain evidence="3">cv. DH0086</strain>
    </source>
</reference>
<gene>
    <name evidence="2" type="ORF">A4U43_C09F14150</name>
</gene>
<sequence length="123" mass="13477">MMPDSDELAEVRRMYDGEMDLVAREVHSHGDGLDGPVNYLVEKTQEYQLSESCPQLQSQNPNFSISPQVRPSRKAARCSLRSSSSSSPRCGQPRGRQSISASTVVCRRRIPTATALNPTLAAA</sequence>
<evidence type="ECO:0000313" key="3">
    <source>
        <dbReference type="Proteomes" id="UP000243459"/>
    </source>
</evidence>
<dbReference type="AlphaFoldDB" id="A0A5P1E9B8"/>
<evidence type="ECO:0000313" key="2">
    <source>
        <dbReference type="EMBL" id="ONK58543.1"/>
    </source>
</evidence>
<feature type="compositionally biased region" description="Polar residues" evidence="1">
    <location>
        <begin position="51"/>
        <end position="69"/>
    </location>
</feature>
<feature type="region of interest" description="Disordered" evidence="1">
    <location>
        <begin position="51"/>
        <end position="103"/>
    </location>
</feature>
<dbReference type="Proteomes" id="UP000243459">
    <property type="component" value="Chromosome 9"/>
</dbReference>
<evidence type="ECO:0000256" key="1">
    <source>
        <dbReference type="SAM" id="MobiDB-lite"/>
    </source>
</evidence>
<keyword evidence="3" id="KW-1185">Reference proteome</keyword>
<feature type="compositionally biased region" description="Low complexity" evidence="1">
    <location>
        <begin position="77"/>
        <end position="96"/>
    </location>
</feature>
<protein>
    <submittedName>
        <fullName evidence="2">Uncharacterized protein</fullName>
    </submittedName>
</protein>
<name>A0A5P1E9B8_ASPOF</name>
<organism evidence="2 3">
    <name type="scientific">Asparagus officinalis</name>
    <name type="common">Garden asparagus</name>
    <dbReference type="NCBI Taxonomy" id="4686"/>
    <lineage>
        <taxon>Eukaryota</taxon>
        <taxon>Viridiplantae</taxon>
        <taxon>Streptophyta</taxon>
        <taxon>Embryophyta</taxon>
        <taxon>Tracheophyta</taxon>
        <taxon>Spermatophyta</taxon>
        <taxon>Magnoliopsida</taxon>
        <taxon>Liliopsida</taxon>
        <taxon>Asparagales</taxon>
        <taxon>Asparagaceae</taxon>
        <taxon>Asparagoideae</taxon>
        <taxon>Asparagus</taxon>
    </lineage>
</organism>
<accession>A0A5P1E9B8</accession>
<dbReference type="EMBL" id="CM007389">
    <property type="protein sequence ID" value="ONK58543.1"/>
    <property type="molecule type" value="Genomic_DNA"/>
</dbReference>
<dbReference type="Gramene" id="ONK58543">
    <property type="protein sequence ID" value="ONK58543"/>
    <property type="gene ID" value="A4U43_C09F14150"/>
</dbReference>